<keyword evidence="3" id="KW-1185">Reference proteome</keyword>
<organism evidence="2 3">
    <name type="scientific">Zophobihabitans entericus</name>
    <dbReference type="NCBI Taxonomy" id="1635327"/>
    <lineage>
        <taxon>Bacteria</taxon>
        <taxon>Pseudomonadati</taxon>
        <taxon>Pseudomonadota</taxon>
        <taxon>Gammaproteobacteria</taxon>
        <taxon>Orbales</taxon>
        <taxon>Orbaceae</taxon>
        <taxon>Zophobihabitans</taxon>
    </lineage>
</organism>
<name>A0A6G9ICP1_9GAMM</name>
<dbReference type="AlphaFoldDB" id="A0A6G9ICP1"/>
<protein>
    <recommendedName>
        <fullName evidence="4">Bacterial Pleckstrin homology domain-containing protein</fullName>
    </recommendedName>
</protein>
<dbReference type="Proteomes" id="UP000501168">
    <property type="component" value="Chromosome"/>
</dbReference>
<dbReference type="EMBL" id="CP050253">
    <property type="protein sequence ID" value="QIQ21350.1"/>
    <property type="molecule type" value="Genomic_DNA"/>
</dbReference>
<evidence type="ECO:0000313" key="3">
    <source>
        <dbReference type="Proteomes" id="UP000501168"/>
    </source>
</evidence>
<feature type="transmembrane region" description="Helical" evidence="1">
    <location>
        <begin position="12"/>
        <end position="28"/>
    </location>
</feature>
<keyword evidence="1" id="KW-0472">Membrane</keyword>
<proteinExistence type="predicted"/>
<keyword evidence="1" id="KW-1133">Transmembrane helix</keyword>
<evidence type="ECO:0000313" key="2">
    <source>
        <dbReference type="EMBL" id="QIQ21350.1"/>
    </source>
</evidence>
<accession>A0A6G9ICP1</accession>
<keyword evidence="1" id="KW-0812">Transmembrane</keyword>
<reference evidence="2 3" key="1">
    <citation type="submission" date="2020-03" db="EMBL/GenBank/DDBJ databases">
        <title>Complete genome sequence of Orbus sp. IPMB12 (BCRC 80908).</title>
        <authorList>
            <person name="Lo W.-S."/>
            <person name="Chang T.-H."/>
            <person name="Kuo C.-H."/>
        </authorList>
    </citation>
    <scope>NUCLEOTIDE SEQUENCE [LARGE SCALE GENOMIC DNA]</scope>
    <source>
        <strain evidence="2 3">IPMB12</strain>
    </source>
</reference>
<dbReference type="KEGG" id="orb:IPMB12_06390"/>
<sequence>MKAKVQVNKSIYIVMLFILLILPIAISFSDPTSSSDTTLLSVILIVTMLILAGLIIMILYTAKVEFTDTELEIGDKLYTKKVSLTDIRQLELFEQQLPVGYQLGAKVGGVNIHAYQSGNFRIKKDFSRKVFACKGRAPYAFAELLNGESMLFSIPDMVFGQALQAKLSQSKAHNEIIPE</sequence>
<evidence type="ECO:0008006" key="4">
    <source>
        <dbReference type="Google" id="ProtNLM"/>
    </source>
</evidence>
<dbReference type="RefSeq" id="WP_166916075.1">
    <property type="nucleotide sequence ID" value="NZ_CP050253.1"/>
</dbReference>
<dbReference type="InParanoid" id="A0A6G9ICP1"/>
<feature type="transmembrane region" description="Helical" evidence="1">
    <location>
        <begin position="40"/>
        <end position="60"/>
    </location>
</feature>
<evidence type="ECO:0000256" key="1">
    <source>
        <dbReference type="SAM" id="Phobius"/>
    </source>
</evidence>
<gene>
    <name evidence="2" type="ORF">IPMB12_06390</name>
</gene>